<name>A0A3N4M7H9_9BACT</name>
<reference evidence="3" key="1">
    <citation type="submission" date="2018-11" db="EMBL/GenBank/DDBJ databases">
        <title>Chitinophaga lutea sp.nov., isolate from arsenic contaminated soil.</title>
        <authorList>
            <person name="Zong Y."/>
        </authorList>
    </citation>
    <scope>NUCLEOTIDE SEQUENCE [LARGE SCALE GENOMIC DNA]</scope>
    <source>
        <strain evidence="3">YLT18</strain>
    </source>
</reference>
<proteinExistence type="predicted"/>
<evidence type="ECO:0000313" key="3">
    <source>
        <dbReference type="Proteomes" id="UP000279089"/>
    </source>
</evidence>
<organism evidence="2 3">
    <name type="scientific">Chitinophaga barathri</name>
    <dbReference type="NCBI Taxonomy" id="1647451"/>
    <lineage>
        <taxon>Bacteria</taxon>
        <taxon>Pseudomonadati</taxon>
        <taxon>Bacteroidota</taxon>
        <taxon>Chitinophagia</taxon>
        <taxon>Chitinophagales</taxon>
        <taxon>Chitinophagaceae</taxon>
        <taxon>Chitinophaga</taxon>
    </lineage>
</organism>
<evidence type="ECO:0000313" key="2">
    <source>
        <dbReference type="EMBL" id="RPD39331.1"/>
    </source>
</evidence>
<dbReference type="AlphaFoldDB" id="A0A3N4M7H9"/>
<feature type="region of interest" description="Disordered" evidence="1">
    <location>
        <begin position="93"/>
        <end position="123"/>
    </location>
</feature>
<comment type="caution">
    <text evidence="2">The sequence shown here is derived from an EMBL/GenBank/DDBJ whole genome shotgun (WGS) entry which is preliminary data.</text>
</comment>
<sequence>MDKYLYSVCSVFDGMPLRFREHVCWALGWSKATFYRRLKINRQLSPAERFIITQIAKTTLIKLLDVLDHVEKDPKLKRFKDFKLLLEKLHLPMPQQKKKGHSLAEVNRRKKLPVAGSNQKKQA</sequence>
<accession>A0A3N4M7H9</accession>
<protein>
    <submittedName>
        <fullName evidence="2">Uncharacterized protein</fullName>
    </submittedName>
</protein>
<dbReference type="Proteomes" id="UP000279089">
    <property type="component" value="Unassembled WGS sequence"/>
</dbReference>
<keyword evidence="3" id="KW-1185">Reference proteome</keyword>
<dbReference type="RefSeq" id="WP_120517972.1">
    <property type="nucleotide sequence ID" value="NZ_QXZY01000011.1"/>
</dbReference>
<dbReference type="EMBL" id="RMBX01000011">
    <property type="protein sequence ID" value="RPD39331.1"/>
    <property type="molecule type" value="Genomic_DNA"/>
</dbReference>
<evidence type="ECO:0000256" key="1">
    <source>
        <dbReference type="SAM" id="MobiDB-lite"/>
    </source>
</evidence>
<gene>
    <name evidence="2" type="ORF">EG028_19585</name>
</gene>